<reference evidence="6" key="2">
    <citation type="submission" date="2021-09" db="EMBL/GenBank/DDBJ databases">
        <authorList>
            <person name="Jia N."/>
            <person name="Wang J."/>
            <person name="Shi W."/>
            <person name="Du L."/>
            <person name="Sun Y."/>
            <person name="Zhan W."/>
            <person name="Jiang J."/>
            <person name="Wang Q."/>
            <person name="Zhang B."/>
            <person name="Ji P."/>
            <person name="Sakyi L.B."/>
            <person name="Cui X."/>
            <person name="Yuan T."/>
            <person name="Jiang B."/>
            <person name="Yang W."/>
            <person name="Lam T.T.-Y."/>
            <person name="Chang Q."/>
            <person name="Ding S."/>
            <person name="Wang X."/>
            <person name="Zhu J."/>
            <person name="Ruan X."/>
            <person name="Zhao L."/>
            <person name="Wei J."/>
            <person name="Que T."/>
            <person name="Du C."/>
            <person name="Cheng J."/>
            <person name="Dai P."/>
            <person name="Han X."/>
            <person name="Huang E."/>
            <person name="Gao Y."/>
            <person name="Liu J."/>
            <person name="Shao H."/>
            <person name="Ye R."/>
            <person name="Li L."/>
            <person name="Wei W."/>
            <person name="Wang X."/>
            <person name="Wang C."/>
            <person name="Huo Q."/>
            <person name="Li W."/>
            <person name="Guo W."/>
            <person name="Chen H."/>
            <person name="Chen S."/>
            <person name="Zhou L."/>
            <person name="Zhou L."/>
            <person name="Ni X."/>
            <person name="Tian J."/>
            <person name="Zhou Y."/>
            <person name="Sheng Y."/>
            <person name="Liu T."/>
            <person name="Pan Y."/>
            <person name="Xia L."/>
            <person name="Li J."/>
            <person name="Zhao F."/>
            <person name="Cao W."/>
        </authorList>
    </citation>
    <scope>NUCLEOTIDE SEQUENCE</scope>
    <source>
        <strain evidence="6">Rsan-2018</strain>
        <tissue evidence="6">Larvae</tissue>
    </source>
</reference>
<dbReference type="GO" id="GO:0003990">
    <property type="term" value="F:acetylcholinesterase activity"/>
    <property type="evidence" value="ECO:0007669"/>
    <property type="project" value="TreeGrafter"/>
</dbReference>
<sequence length="217" mass="23958">MKVLDKEIQVFLGIPYAKSPIGNLRFTKPQAPQPWQGMYDATRAKKSCIQPPYPGIFDLPTGISEDCLYLNVWTPLASTRYGFPVLVWFHGGMHRAGSAYEARYNGSALAALNDVVVVSCNFRLSALGFLDLNHTLTPGNLALWDQRAALQWVQRNIEEFGGDPDRVTAFGESSGAMQLHGHILSPHSRGLFHRVFLMSGAMSTTPASILRPRTLLA</sequence>
<comment type="similarity">
    <text evidence="1">Belongs to the type-B carboxylesterase/lipase family.</text>
</comment>
<keyword evidence="2" id="KW-0719">Serine esterase</keyword>
<evidence type="ECO:0000256" key="2">
    <source>
        <dbReference type="ARBA" id="ARBA00022487"/>
    </source>
</evidence>
<dbReference type="GO" id="GO:0019695">
    <property type="term" value="P:choline metabolic process"/>
    <property type="evidence" value="ECO:0007669"/>
    <property type="project" value="TreeGrafter"/>
</dbReference>
<dbReference type="Proteomes" id="UP000821837">
    <property type="component" value="Chromosome 5"/>
</dbReference>
<accession>A0A9D4PRV6</accession>
<dbReference type="GO" id="GO:0005615">
    <property type="term" value="C:extracellular space"/>
    <property type="evidence" value="ECO:0007669"/>
    <property type="project" value="TreeGrafter"/>
</dbReference>
<keyword evidence="4" id="KW-0325">Glycoprotein</keyword>
<dbReference type="OrthoDB" id="6512235at2759"/>
<dbReference type="SUPFAM" id="SSF53474">
    <property type="entry name" value="alpha/beta-Hydrolases"/>
    <property type="match status" value="1"/>
</dbReference>
<keyword evidence="3" id="KW-0378">Hydrolase</keyword>
<evidence type="ECO:0000313" key="7">
    <source>
        <dbReference type="Proteomes" id="UP000821837"/>
    </source>
</evidence>
<evidence type="ECO:0000313" key="6">
    <source>
        <dbReference type="EMBL" id="KAH7951972.1"/>
    </source>
</evidence>
<evidence type="ECO:0000256" key="1">
    <source>
        <dbReference type="ARBA" id="ARBA00005964"/>
    </source>
</evidence>
<dbReference type="EMBL" id="JABSTV010001251">
    <property type="protein sequence ID" value="KAH7951972.1"/>
    <property type="molecule type" value="Genomic_DNA"/>
</dbReference>
<evidence type="ECO:0000256" key="4">
    <source>
        <dbReference type="ARBA" id="ARBA00023180"/>
    </source>
</evidence>
<name>A0A9D4PRV6_RHISA</name>
<dbReference type="GO" id="GO:0005886">
    <property type="term" value="C:plasma membrane"/>
    <property type="evidence" value="ECO:0007669"/>
    <property type="project" value="TreeGrafter"/>
</dbReference>
<dbReference type="PANTHER" id="PTHR43918:SF4">
    <property type="entry name" value="CARBOXYLIC ESTER HYDROLASE"/>
    <property type="match status" value="1"/>
</dbReference>
<dbReference type="InterPro" id="IPR050654">
    <property type="entry name" value="AChE-related_enzymes"/>
</dbReference>
<keyword evidence="7" id="KW-1185">Reference proteome</keyword>
<dbReference type="Gene3D" id="3.40.50.1820">
    <property type="entry name" value="alpha/beta hydrolase"/>
    <property type="match status" value="1"/>
</dbReference>
<dbReference type="PROSITE" id="PS00941">
    <property type="entry name" value="CARBOXYLESTERASE_B_2"/>
    <property type="match status" value="1"/>
</dbReference>
<evidence type="ECO:0000256" key="3">
    <source>
        <dbReference type="ARBA" id="ARBA00022801"/>
    </source>
</evidence>
<dbReference type="InterPro" id="IPR029058">
    <property type="entry name" value="AB_hydrolase_fold"/>
</dbReference>
<organism evidence="6 7">
    <name type="scientific">Rhipicephalus sanguineus</name>
    <name type="common">Brown dog tick</name>
    <name type="synonym">Ixodes sanguineus</name>
    <dbReference type="NCBI Taxonomy" id="34632"/>
    <lineage>
        <taxon>Eukaryota</taxon>
        <taxon>Metazoa</taxon>
        <taxon>Ecdysozoa</taxon>
        <taxon>Arthropoda</taxon>
        <taxon>Chelicerata</taxon>
        <taxon>Arachnida</taxon>
        <taxon>Acari</taxon>
        <taxon>Parasitiformes</taxon>
        <taxon>Ixodida</taxon>
        <taxon>Ixodoidea</taxon>
        <taxon>Ixodidae</taxon>
        <taxon>Rhipicephalinae</taxon>
        <taxon>Rhipicephalus</taxon>
        <taxon>Rhipicephalus</taxon>
    </lineage>
</organism>
<reference evidence="6" key="1">
    <citation type="journal article" date="2020" name="Cell">
        <title>Large-Scale Comparative Analyses of Tick Genomes Elucidate Their Genetic Diversity and Vector Capacities.</title>
        <authorList>
            <consortium name="Tick Genome and Microbiome Consortium (TIGMIC)"/>
            <person name="Jia N."/>
            <person name="Wang J."/>
            <person name="Shi W."/>
            <person name="Du L."/>
            <person name="Sun Y."/>
            <person name="Zhan W."/>
            <person name="Jiang J.F."/>
            <person name="Wang Q."/>
            <person name="Zhang B."/>
            <person name="Ji P."/>
            <person name="Bell-Sakyi L."/>
            <person name="Cui X.M."/>
            <person name="Yuan T.T."/>
            <person name="Jiang B.G."/>
            <person name="Yang W.F."/>
            <person name="Lam T.T."/>
            <person name="Chang Q.C."/>
            <person name="Ding S.J."/>
            <person name="Wang X.J."/>
            <person name="Zhu J.G."/>
            <person name="Ruan X.D."/>
            <person name="Zhao L."/>
            <person name="Wei J.T."/>
            <person name="Ye R.Z."/>
            <person name="Que T.C."/>
            <person name="Du C.H."/>
            <person name="Zhou Y.H."/>
            <person name="Cheng J.X."/>
            <person name="Dai P.F."/>
            <person name="Guo W.B."/>
            <person name="Han X.H."/>
            <person name="Huang E.J."/>
            <person name="Li L.F."/>
            <person name="Wei W."/>
            <person name="Gao Y.C."/>
            <person name="Liu J.Z."/>
            <person name="Shao H.Z."/>
            <person name="Wang X."/>
            <person name="Wang C.C."/>
            <person name="Yang T.C."/>
            <person name="Huo Q.B."/>
            <person name="Li W."/>
            <person name="Chen H.Y."/>
            <person name="Chen S.E."/>
            <person name="Zhou L.G."/>
            <person name="Ni X.B."/>
            <person name="Tian J.H."/>
            <person name="Sheng Y."/>
            <person name="Liu T."/>
            <person name="Pan Y.S."/>
            <person name="Xia L.Y."/>
            <person name="Li J."/>
            <person name="Zhao F."/>
            <person name="Cao W.C."/>
        </authorList>
    </citation>
    <scope>NUCLEOTIDE SEQUENCE</scope>
    <source>
        <strain evidence="6">Rsan-2018</strain>
    </source>
</reference>
<comment type="caution">
    <text evidence="6">The sequence shown here is derived from an EMBL/GenBank/DDBJ whole genome shotgun (WGS) entry which is preliminary data.</text>
</comment>
<dbReference type="VEuPathDB" id="VectorBase:RSAN_054046"/>
<evidence type="ECO:0000259" key="5">
    <source>
        <dbReference type="Pfam" id="PF00135"/>
    </source>
</evidence>
<feature type="domain" description="Carboxylesterase type B" evidence="5">
    <location>
        <begin position="6"/>
        <end position="204"/>
    </location>
</feature>
<dbReference type="InterPro" id="IPR002018">
    <property type="entry name" value="CarbesteraseB"/>
</dbReference>
<gene>
    <name evidence="6" type="ORF">HPB52_016049</name>
</gene>
<dbReference type="AlphaFoldDB" id="A0A9D4PRV6"/>
<dbReference type="Pfam" id="PF00135">
    <property type="entry name" value="COesterase"/>
    <property type="match status" value="1"/>
</dbReference>
<dbReference type="GO" id="GO:0006581">
    <property type="term" value="P:acetylcholine catabolic process"/>
    <property type="evidence" value="ECO:0007669"/>
    <property type="project" value="TreeGrafter"/>
</dbReference>
<dbReference type="PANTHER" id="PTHR43918">
    <property type="entry name" value="ACETYLCHOLINESTERASE"/>
    <property type="match status" value="1"/>
</dbReference>
<dbReference type="InterPro" id="IPR019819">
    <property type="entry name" value="Carboxylesterase_B_CS"/>
</dbReference>
<protein>
    <recommendedName>
        <fullName evidence="5">Carboxylesterase type B domain-containing protein</fullName>
    </recommendedName>
</protein>
<proteinExistence type="inferred from homology"/>